<evidence type="ECO:0000256" key="2">
    <source>
        <dbReference type="ARBA" id="ARBA00022729"/>
    </source>
</evidence>
<protein>
    <submittedName>
        <fullName evidence="5">ABC transporter substrate-binding protein</fullName>
    </submittedName>
</protein>
<keyword evidence="2 3" id="KW-0732">Signal</keyword>
<evidence type="ECO:0000256" key="1">
    <source>
        <dbReference type="ARBA" id="ARBA00010062"/>
    </source>
</evidence>
<dbReference type="PANTHER" id="PTHR47235">
    <property type="entry name" value="BLR6548 PROTEIN"/>
    <property type="match status" value="1"/>
</dbReference>
<dbReference type="InterPro" id="IPR028081">
    <property type="entry name" value="Leu-bd"/>
</dbReference>
<dbReference type="SUPFAM" id="SSF53822">
    <property type="entry name" value="Periplasmic binding protein-like I"/>
    <property type="match status" value="1"/>
</dbReference>
<sequence>MQVVQQLRIAALATAVIALTSGGALAQKKYDTGASDTEIKIGNIMPYSGPASAYGVIGKTEEAYFKKINAEGGINGRKITFVSYDDAYSPPKAVEQVRKLVESDEVLFVFNPLGTPSNSAIQKYLNGKKIPQLFVATGATKWNDPKNFPWTMGWQPSYQSEGRIYAKYLLKDKPGAKIGVLFQNDDFGKDYLKGLKDGLGDKAASMIVLEESYETSEPSIDGHIVKLKASGADTFFSVTTPKFAAQAIKKLAEIDWHPLHIVVNVSASVGSVIKPAGFENSQGILSAAYAKDAADAQWANDPGMKKFTEFLAQYYPDANKLDSSTVYGYGAAQTLVKVLQMCGDDLTRANVMKQAASLKDFTPDTLLPGVKINTSATDFAPIEQLQMQRFKGEKWELFGEAISGAIE</sequence>
<evidence type="ECO:0000313" key="6">
    <source>
        <dbReference type="Proteomes" id="UP000886476"/>
    </source>
</evidence>
<dbReference type="Pfam" id="PF13458">
    <property type="entry name" value="Peripla_BP_6"/>
    <property type="match status" value="1"/>
</dbReference>
<feature type="signal peptide" evidence="3">
    <location>
        <begin position="1"/>
        <end position="26"/>
    </location>
</feature>
<dbReference type="Gene3D" id="3.40.50.2300">
    <property type="match status" value="2"/>
</dbReference>
<dbReference type="InterPro" id="IPR028082">
    <property type="entry name" value="Peripla_BP_I"/>
</dbReference>
<feature type="chain" id="PRO_5046482838" evidence="3">
    <location>
        <begin position="27"/>
        <end position="407"/>
    </location>
</feature>
<proteinExistence type="inferred from homology"/>
<organism evidence="5 6">
    <name type="scientific">Bradyrhizobium aeschynomenes</name>
    <dbReference type="NCBI Taxonomy" id="2734909"/>
    <lineage>
        <taxon>Bacteria</taxon>
        <taxon>Pseudomonadati</taxon>
        <taxon>Pseudomonadota</taxon>
        <taxon>Alphaproteobacteria</taxon>
        <taxon>Hyphomicrobiales</taxon>
        <taxon>Nitrobacteraceae</taxon>
        <taxon>Bradyrhizobium</taxon>
    </lineage>
</organism>
<dbReference type="RefSeq" id="WP_172111501.1">
    <property type="nucleotide sequence ID" value="NZ_JABFDM010000007.1"/>
</dbReference>
<dbReference type="CDD" id="cd06343">
    <property type="entry name" value="PBP1_ABC_ligand_binding-like"/>
    <property type="match status" value="1"/>
</dbReference>
<reference evidence="5" key="1">
    <citation type="submission" date="2020-05" db="EMBL/GenBank/DDBJ databases">
        <title>Nod-independent and nitrogen-fixing Bradyrhizobium aeschynomene sp. nov. isolated from nodules of Aeschynomene indica.</title>
        <authorList>
            <person name="Zhang Z."/>
        </authorList>
    </citation>
    <scope>NUCLEOTIDE SEQUENCE</scope>
    <source>
        <strain evidence="5">83012</strain>
    </source>
</reference>
<gene>
    <name evidence="5" type="ORF">HL667_15595</name>
</gene>
<dbReference type="PANTHER" id="PTHR47235:SF1">
    <property type="entry name" value="BLR6548 PROTEIN"/>
    <property type="match status" value="1"/>
</dbReference>
<name>A0ABX2CDX6_9BRAD</name>
<comment type="caution">
    <text evidence="5">The sequence shown here is derived from an EMBL/GenBank/DDBJ whole genome shotgun (WGS) entry which is preliminary data.</text>
</comment>
<comment type="similarity">
    <text evidence="1">Belongs to the leucine-binding protein family.</text>
</comment>
<evidence type="ECO:0000259" key="4">
    <source>
        <dbReference type="Pfam" id="PF13458"/>
    </source>
</evidence>
<dbReference type="Proteomes" id="UP000886476">
    <property type="component" value="Unassembled WGS sequence"/>
</dbReference>
<dbReference type="EMBL" id="JABFDN010000004">
    <property type="protein sequence ID" value="NPU66426.1"/>
    <property type="molecule type" value="Genomic_DNA"/>
</dbReference>
<accession>A0ABX2CDX6</accession>
<keyword evidence="6" id="KW-1185">Reference proteome</keyword>
<feature type="domain" description="Leucine-binding protein" evidence="4">
    <location>
        <begin position="38"/>
        <end position="391"/>
    </location>
</feature>
<evidence type="ECO:0000256" key="3">
    <source>
        <dbReference type="SAM" id="SignalP"/>
    </source>
</evidence>
<evidence type="ECO:0000313" key="5">
    <source>
        <dbReference type="EMBL" id="NPU66426.1"/>
    </source>
</evidence>